<dbReference type="InterPro" id="IPR036236">
    <property type="entry name" value="Znf_C2H2_sf"/>
</dbReference>
<protein>
    <submittedName>
        <fullName evidence="13">C2H2-type domain-containing protein</fullName>
    </submittedName>
</protein>
<dbReference type="PROSITE" id="PS00028">
    <property type="entry name" value="ZINC_FINGER_C2H2_1"/>
    <property type="match status" value="4"/>
</dbReference>
<feature type="domain" description="C2H2-type" evidence="10">
    <location>
        <begin position="491"/>
        <end position="520"/>
    </location>
</feature>
<gene>
    <name evidence="11" type="ORF">HPLM_LOCUS16839</name>
</gene>
<keyword evidence="4" id="KW-0862">Zinc</keyword>
<dbReference type="OrthoDB" id="3437960at2759"/>
<evidence type="ECO:0000256" key="6">
    <source>
        <dbReference type="ARBA" id="ARBA00023163"/>
    </source>
</evidence>
<feature type="region of interest" description="Disordered" evidence="9">
    <location>
        <begin position="1"/>
        <end position="176"/>
    </location>
</feature>
<evidence type="ECO:0000259" key="10">
    <source>
        <dbReference type="PROSITE" id="PS50157"/>
    </source>
</evidence>
<evidence type="ECO:0000313" key="11">
    <source>
        <dbReference type="EMBL" id="VDO61962.1"/>
    </source>
</evidence>
<dbReference type="GO" id="GO:0008270">
    <property type="term" value="F:zinc ion binding"/>
    <property type="evidence" value="ECO:0007669"/>
    <property type="project" value="UniProtKB-KW"/>
</dbReference>
<keyword evidence="6" id="KW-0804">Transcription</keyword>
<dbReference type="Gene3D" id="3.30.160.60">
    <property type="entry name" value="Classic Zinc Finger"/>
    <property type="match status" value="3"/>
</dbReference>
<feature type="compositionally biased region" description="Polar residues" evidence="9">
    <location>
        <begin position="65"/>
        <end position="101"/>
    </location>
</feature>
<organism evidence="13">
    <name type="scientific">Haemonchus placei</name>
    <name type="common">Barber's pole worm</name>
    <dbReference type="NCBI Taxonomy" id="6290"/>
    <lineage>
        <taxon>Eukaryota</taxon>
        <taxon>Metazoa</taxon>
        <taxon>Ecdysozoa</taxon>
        <taxon>Nematoda</taxon>
        <taxon>Chromadorea</taxon>
        <taxon>Rhabditida</taxon>
        <taxon>Rhabditina</taxon>
        <taxon>Rhabditomorpha</taxon>
        <taxon>Strongyloidea</taxon>
        <taxon>Trichostrongylidae</taxon>
        <taxon>Haemonchus</taxon>
    </lineage>
</organism>
<comment type="subcellular location">
    <subcellularLocation>
        <location evidence="1">Nucleus</location>
    </subcellularLocation>
</comment>
<evidence type="ECO:0000313" key="12">
    <source>
        <dbReference type="Proteomes" id="UP000268014"/>
    </source>
</evidence>
<keyword evidence="5" id="KW-0805">Transcription regulation</keyword>
<evidence type="ECO:0000256" key="7">
    <source>
        <dbReference type="ARBA" id="ARBA00023242"/>
    </source>
</evidence>
<reference evidence="11 12" key="2">
    <citation type="submission" date="2018-11" db="EMBL/GenBank/DDBJ databases">
        <authorList>
            <consortium name="Pathogen Informatics"/>
        </authorList>
    </citation>
    <scope>NUCLEOTIDE SEQUENCE [LARGE SCALE GENOMIC DNA]</scope>
    <source>
        <strain evidence="11 12">MHpl1</strain>
    </source>
</reference>
<evidence type="ECO:0000256" key="3">
    <source>
        <dbReference type="ARBA" id="ARBA00022771"/>
    </source>
</evidence>
<evidence type="ECO:0000256" key="9">
    <source>
        <dbReference type="SAM" id="MobiDB-lite"/>
    </source>
</evidence>
<feature type="compositionally biased region" description="Basic and acidic residues" evidence="9">
    <location>
        <begin position="102"/>
        <end position="126"/>
    </location>
</feature>
<dbReference type="OMA" id="LCPERFN"/>
<name>A0A0N4WYA4_HAEPC</name>
<dbReference type="SUPFAM" id="SSF57667">
    <property type="entry name" value="beta-beta-alpha zinc fingers"/>
    <property type="match status" value="1"/>
</dbReference>
<evidence type="ECO:0000256" key="8">
    <source>
        <dbReference type="PROSITE-ProRule" id="PRU00042"/>
    </source>
</evidence>
<dbReference type="WBParaSite" id="HPLM_0001684701-mRNA-1">
    <property type="protein sequence ID" value="HPLM_0001684701-mRNA-1"/>
    <property type="gene ID" value="HPLM_0001684701"/>
</dbReference>
<dbReference type="GO" id="GO:0006357">
    <property type="term" value="P:regulation of transcription by RNA polymerase II"/>
    <property type="evidence" value="ECO:0007669"/>
    <property type="project" value="TreeGrafter"/>
</dbReference>
<dbReference type="GO" id="GO:0005634">
    <property type="term" value="C:nucleus"/>
    <property type="evidence" value="ECO:0007669"/>
    <property type="project" value="UniProtKB-SubCell"/>
</dbReference>
<feature type="compositionally biased region" description="Low complexity" evidence="9">
    <location>
        <begin position="147"/>
        <end position="158"/>
    </location>
</feature>
<sequence>MEVTRESRKKERRKRRDGLDSRVLKNVRRGVIRDNLHSKYSSIVPSSSEDKSDSSDNNNGVIRSCPSSPITEPRNEVSNGSDIRKCTSPSTLIVKCNSSPKENSDQTSREPSSEKFENACSEKIEWVETEQSAASRSNESKRGGMDSPNPSLSSLPCSGKAKQSRRSLPKVGTKERKEILAEDAKRRLRDSANRHTCPHCSYSAPFPSKIKRHINNKHSESHLCSKCGKRFNDFVELRTHVATVHPVAHRCKFCQFSSKVLAEVRKHTLANHEKGIACTVAGCNMRVARWRLKHHLRTVHPESLPTGSSRDVRSTLAPSEGTSCFTCSQCDFITSELEDFNSHLMNAHEKGIMCPMPDCTIHVLLGDLDSHLRSFHEQCDVNLLEELDGDRELEESSCSSMPKSEPKRLASCTTASVSECASTSDISEDLLSDCDQSEDFKKPSFIKLKSNGVGMQCALCGKHYRNSYLLKKHIKSVHDRAYREYRRTRKYFCYWEGCGKTFRTSGLLDDHLNHHKGITPYCCKSCNVSFSARARFAVHLSKYHRMSIRDYTNVSTFLAPSKVPNPANS</sequence>
<reference evidence="13" key="1">
    <citation type="submission" date="2017-02" db="UniProtKB">
        <authorList>
            <consortium name="WormBaseParasite"/>
        </authorList>
    </citation>
    <scope>IDENTIFICATION</scope>
</reference>
<dbReference type="EMBL" id="UZAF01019613">
    <property type="protein sequence ID" value="VDO61962.1"/>
    <property type="molecule type" value="Genomic_DNA"/>
</dbReference>
<accession>A0A0N4WYA4</accession>
<keyword evidence="3 8" id="KW-0863">Zinc-finger</keyword>
<keyword evidence="7" id="KW-0539">Nucleus</keyword>
<keyword evidence="2" id="KW-0479">Metal-binding</keyword>
<feature type="domain" description="C2H2-type" evidence="10">
    <location>
        <begin position="455"/>
        <end position="478"/>
    </location>
</feature>
<evidence type="ECO:0000256" key="2">
    <source>
        <dbReference type="ARBA" id="ARBA00022723"/>
    </source>
</evidence>
<dbReference type="AlphaFoldDB" id="A0A0N4WYA4"/>
<evidence type="ECO:0000256" key="5">
    <source>
        <dbReference type="ARBA" id="ARBA00023015"/>
    </source>
</evidence>
<proteinExistence type="predicted"/>
<keyword evidence="12" id="KW-1185">Reference proteome</keyword>
<dbReference type="InterPro" id="IPR013087">
    <property type="entry name" value="Znf_C2H2_type"/>
</dbReference>
<dbReference type="PROSITE" id="PS50157">
    <property type="entry name" value="ZINC_FINGER_C2H2_2"/>
    <property type="match status" value="3"/>
</dbReference>
<evidence type="ECO:0000256" key="1">
    <source>
        <dbReference type="ARBA" id="ARBA00004123"/>
    </source>
</evidence>
<feature type="domain" description="C2H2-type" evidence="10">
    <location>
        <begin position="222"/>
        <end position="245"/>
    </location>
</feature>
<dbReference type="Proteomes" id="UP000268014">
    <property type="component" value="Unassembled WGS sequence"/>
</dbReference>
<dbReference type="SMART" id="SM00355">
    <property type="entry name" value="ZnF_C2H2"/>
    <property type="match status" value="9"/>
</dbReference>
<evidence type="ECO:0000256" key="4">
    <source>
        <dbReference type="ARBA" id="ARBA00022833"/>
    </source>
</evidence>
<evidence type="ECO:0000313" key="13">
    <source>
        <dbReference type="WBParaSite" id="HPLM_0001684701-mRNA-1"/>
    </source>
</evidence>
<dbReference type="InterPro" id="IPR051061">
    <property type="entry name" value="Zinc_finger_trans_reg"/>
</dbReference>
<dbReference type="STRING" id="6290.A0A0N4WYA4"/>
<dbReference type="PANTHER" id="PTHR46179">
    <property type="entry name" value="ZINC FINGER PROTEIN"/>
    <property type="match status" value="1"/>
</dbReference>
<dbReference type="PANTHER" id="PTHR46179:SF13">
    <property type="entry name" value="C2H2-TYPE DOMAIN-CONTAINING PROTEIN"/>
    <property type="match status" value="1"/>
</dbReference>
<dbReference type="Pfam" id="PF00096">
    <property type="entry name" value="zf-C2H2"/>
    <property type="match status" value="3"/>
</dbReference>